<feature type="chain" id="PRO_5022987161" evidence="3">
    <location>
        <begin position="21"/>
        <end position="223"/>
    </location>
</feature>
<dbReference type="Pfam" id="PF00515">
    <property type="entry name" value="TPR_1"/>
    <property type="match status" value="1"/>
</dbReference>
<evidence type="ECO:0000256" key="3">
    <source>
        <dbReference type="SAM" id="SignalP"/>
    </source>
</evidence>
<protein>
    <submittedName>
        <fullName evidence="4">Tetratricopeptide repeat protein</fullName>
    </submittedName>
</protein>
<comment type="caution">
    <text evidence="4">The sequence shown here is derived from an EMBL/GenBank/DDBJ whole genome shotgun (WGS) entry which is preliminary data.</text>
</comment>
<dbReference type="Proteomes" id="UP000321612">
    <property type="component" value="Unassembled WGS sequence"/>
</dbReference>
<dbReference type="PROSITE" id="PS50005">
    <property type="entry name" value="TPR"/>
    <property type="match status" value="1"/>
</dbReference>
<dbReference type="Gene3D" id="1.25.40.10">
    <property type="entry name" value="Tetratricopeptide repeat domain"/>
    <property type="match status" value="2"/>
</dbReference>
<organism evidence="4 5">
    <name type="scientific">Prevotella brunnea</name>
    <dbReference type="NCBI Taxonomy" id="2508867"/>
    <lineage>
        <taxon>Bacteria</taxon>
        <taxon>Pseudomonadati</taxon>
        <taxon>Bacteroidota</taxon>
        <taxon>Bacteroidia</taxon>
        <taxon>Bacteroidales</taxon>
        <taxon>Prevotellaceae</taxon>
        <taxon>Prevotella</taxon>
    </lineage>
</organism>
<dbReference type="Pfam" id="PF13432">
    <property type="entry name" value="TPR_16"/>
    <property type="match status" value="1"/>
</dbReference>
<dbReference type="AlphaFoldDB" id="A0A5C8GK78"/>
<evidence type="ECO:0000313" key="4">
    <source>
        <dbReference type="EMBL" id="TXJ62292.1"/>
    </source>
</evidence>
<evidence type="ECO:0000313" key="5">
    <source>
        <dbReference type="Proteomes" id="UP000321612"/>
    </source>
</evidence>
<keyword evidence="1" id="KW-0802">TPR repeat</keyword>
<dbReference type="EMBL" id="SDIK01000035">
    <property type="protein sequence ID" value="TXJ62292.1"/>
    <property type="molecule type" value="Genomic_DNA"/>
</dbReference>
<reference evidence="5" key="1">
    <citation type="submission" date="2019-05" db="EMBL/GenBank/DDBJ databases">
        <title>Prevotella brunnea sp. nov., isolated from a wound of a patient.</title>
        <authorList>
            <person name="Buhl M."/>
        </authorList>
    </citation>
    <scope>NUCLEOTIDE SEQUENCE [LARGE SCALE GENOMIC DNA]</scope>
    <source>
        <strain evidence="5">A2672</strain>
    </source>
</reference>
<dbReference type="InterPro" id="IPR019734">
    <property type="entry name" value="TPR_rpt"/>
</dbReference>
<feature type="region of interest" description="Disordered" evidence="2">
    <location>
        <begin position="143"/>
        <end position="223"/>
    </location>
</feature>
<sequence length="223" mass="25843">MNRTLSILSLLVLMALSVTAQNDRQLIREGNKFFRQHNYVQAETNYRKAISKNASNGIANYNLGCALQAQQKDSLAIQQYKYAAELEQNKQRKASSFYNLGTIYQNKKDYVNAIAAYKNALRANPKHDNARYNLILCMRQQKNQSQNNNQAKNNKSNKNNRNNQNKNTSHQNEKAKQNKEDNRLSKDVAEKLLDAAMQEEKETQQRLKKSMRQPSTKNIDKNW</sequence>
<feature type="signal peptide" evidence="3">
    <location>
        <begin position="1"/>
        <end position="20"/>
    </location>
</feature>
<feature type="compositionally biased region" description="Basic and acidic residues" evidence="2">
    <location>
        <begin position="171"/>
        <end position="205"/>
    </location>
</feature>
<gene>
    <name evidence="4" type="ORF">ETF27_05250</name>
</gene>
<feature type="repeat" description="TPR" evidence="1">
    <location>
        <begin position="94"/>
        <end position="127"/>
    </location>
</feature>
<dbReference type="OrthoDB" id="1525165at2"/>
<evidence type="ECO:0000256" key="1">
    <source>
        <dbReference type="PROSITE-ProRule" id="PRU00339"/>
    </source>
</evidence>
<dbReference type="SMART" id="SM00028">
    <property type="entry name" value="TPR"/>
    <property type="match status" value="3"/>
</dbReference>
<proteinExistence type="predicted"/>
<dbReference type="PROSITE" id="PS50293">
    <property type="entry name" value="TPR_REGION"/>
    <property type="match status" value="1"/>
</dbReference>
<evidence type="ECO:0000256" key="2">
    <source>
        <dbReference type="SAM" id="MobiDB-lite"/>
    </source>
</evidence>
<dbReference type="RefSeq" id="WP_130828791.1">
    <property type="nucleotide sequence ID" value="NZ_SDIK01000035.1"/>
</dbReference>
<name>A0A5C8GK78_9BACT</name>
<keyword evidence="5" id="KW-1185">Reference proteome</keyword>
<feature type="compositionally biased region" description="Low complexity" evidence="2">
    <location>
        <begin position="143"/>
        <end position="170"/>
    </location>
</feature>
<dbReference type="SUPFAM" id="SSF48452">
    <property type="entry name" value="TPR-like"/>
    <property type="match status" value="1"/>
</dbReference>
<dbReference type="InterPro" id="IPR011990">
    <property type="entry name" value="TPR-like_helical_dom_sf"/>
</dbReference>
<keyword evidence="3" id="KW-0732">Signal</keyword>
<accession>A0A5C8GK78</accession>